<dbReference type="InterPro" id="IPR013424">
    <property type="entry name" value="Ice-binding_C"/>
</dbReference>
<name>A0A9D7FGF4_9RHOO</name>
<dbReference type="EMBL" id="JADJNC010000018">
    <property type="protein sequence ID" value="MBK7423809.1"/>
    <property type="molecule type" value="Genomic_DNA"/>
</dbReference>
<evidence type="ECO:0000313" key="4">
    <source>
        <dbReference type="Proteomes" id="UP000886602"/>
    </source>
</evidence>
<keyword evidence="1" id="KW-0732">Signal</keyword>
<protein>
    <submittedName>
        <fullName evidence="3">PEP-CTERM sorting domain-containing protein</fullName>
    </submittedName>
</protein>
<dbReference type="Pfam" id="PF07589">
    <property type="entry name" value="PEP-CTERM"/>
    <property type="match status" value="1"/>
</dbReference>
<dbReference type="AlphaFoldDB" id="A0A9D7FGF4"/>
<comment type="caution">
    <text evidence="3">The sequence shown here is derived from an EMBL/GenBank/DDBJ whole genome shotgun (WGS) entry which is preliminary data.</text>
</comment>
<feature type="domain" description="Ice-binding protein C-terminal" evidence="2">
    <location>
        <begin position="308"/>
        <end position="330"/>
    </location>
</feature>
<feature type="signal peptide" evidence="1">
    <location>
        <begin position="1"/>
        <end position="32"/>
    </location>
</feature>
<evidence type="ECO:0000259" key="2">
    <source>
        <dbReference type="Pfam" id="PF07589"/>
    </source>
</evidence>
<dbReference type="PROSITE" id="PS51257">
    <property type="entry name" value="PROKAR_LIPOPROTEIN"/>
    <property type="match status" value="1"/>
</dbReference>
<dbReference type="NCBIfam" id="TIGR02595">
    <property type="entry name" value="PEP_CTERM"/>
    <property type="match status" value="1"/>
</dbReference>
<evidence type="ECO:0000256" key="1">
    <source>
        <dbReference type="SAM" id="SignalP"/>
    </source>
</evidence>
<feature type="chain" id="PRO_5039579840" evidence="1">
    <location>
        <begin position="33"/>
        <end position="333"/>
    </location>
</feature>
<accession>A0A9D7FGF4</accession>
<organism evidence="3 4">
    <name type="scientific">Candidatus Propionivibrio dominans</name>
    <dbReference type="NCBI Taxonomy" id="2954373"/>
    <lineage>
        <taxon>Bacteria</taxon>
        <taxon>Pseudomonadati</taxon>
        <taxon>Pseudomonadota</taxon>
        <taxon>Betaproteobacteria</taxon>
        <taxon>Rhodocyclales</taxon>
        <taxon>Rhodocyclaceae</taxon>
        <taxon>Propionivibrio</taxon>
    </lineage>
</organism>
<dbReference type="Proteomes" id="UP000886602">
    <property type="component" value="Unassembled WGS sequence"/>
</dbReference>
<proteinExistence type="predicted"/>
<gene>
    <name evidence="3" type="ORF">IPJ48_12280</name>
</gene>
<evidence type="ECO:0000313" key="3">
    <source>
        <dbReference type="EMBL" id="MBK7423809.1"/>
    </source>
</evidence>
<reference evidence="3" key="1">
    <citation type="submission" date="2020-10" db="EMBL/GenBank/DDBJ databases">
        <title>Connecting structure to function with the recovery of over 1000 high-quality activated sludge metagenome-assembled genomes encoding full-length rRNA genes using long-read sequencing.</title>
        <authorList>
            <person name="Singleton C.M."/>
            <person name="Petriglieri F."/>
            <person name="Kristensen J.M."/>
            <person name="Kirkegaard R.H."/>
            <person name="Michaelsen T.Y."/>
            <person name="Andersen M.H."/>
            <person name="Karst S.M."/>
            <person name="Dueholm M.S."/>
            <person name="Nielsen P.H."/>
            <person name="Albertsen M."/>
        </authorList>
    </citation>
    <scope>NUCLEOTIDE SEQUENCE</scope>
    <source>
        <strain evidence="3">EsbW_18-Q3-R4-48_MAXAC.044</strain>
    </source>
</reference>
<sequence>MSTHRRTVRTAARAPAFALAITAAVACGSAGAGTASSYSSMGFDGIGNIVDDSFYAEASRDGVALPWTAPSPGSVSTSLNALSGVSDVRSMVQVSGRGDTLPGAAQVPITGSLSAAADVVAGTLHLQAVTTYGSYTQNAGGQPTYAYTTGYGGAEVIEHFELRYANTYAGPMEVTLQMTLDGSLSSSTESGWQMGLGTVLRLGAPDGDHYRYERFESSLAGQVVSVTATLPAGQCFVARGYCESFFNIWAGFETSSRKLATGDIVQRTGAPADLDFLNTAHVQVVVPEAFTVVRSGDGSTASWVITSAVPEPASWALLLAGLCSVALRRRMAR</sequence>